<dbReference type="EMBL" id="JBHTGQ010000018">
    <property type="protein sequence ID" value="MFC7749982.1"/>
    <property type="molecule type" value="Genomic_DNA"/>
</dbReference>
<reference evidence="2" key="1">
    <citation type="journal article" date="2019" name="Int. J. Syst. Evol. Microbiol.">
        <title>The Global Catalogue of Microorganisms (GCM) 10K type strain sequencing project: providing services to taxonomists for standard genome sequencing and annotation.</title>
        <authorList>
            <consortium name="The Broad Institute Genomics Platform"/>
            <consortium name="The Broad Institute Genome Sequencing Center for Infectious Disease"/>
            <person name="Wu L."/>
            <person name="Ma J."/>
        </authorList>
    </citation>
    <scope>NUCLEOTIDE SEQUENCE [LARGE SCALE GENOMIC DNA]</scope>
    <source>
        <strain evidence="2">JCM 18657</strain>
    </source>
</reference>
<gene>
    <name evidence="1" type="ORF">ACFQWB_08505</name>
</gene>
<name>A0ABW2V1E3_9BACL</name>
<proteinExistence type="predicted"/>
<dbReference type="Proteomes" id="UP001596528">
    <property type="component" value="Unassembled WGS sequence"/>
</dbReference>
<organism evidence="1 2">
    <name type="scientific">Paenibacillus thermoaerophilus</name>
    <dbReference type="NCBI Taxonomy" id="1215385"/>
    <lineage>
        <taxon>Bacteria</taxon>
        <taxon>Bacillati</taxon>
        <taxon>Bacillota</taxon>
        <taxon>Bacilli</taxon>
        <taxon>Bacillales</taxon>
        <taxon>Paenibacillaceae</taxon>
        <taxon>Paenibacillus</taxon>
    </lineage>
</organism>
<evidence type="ECO:0000313" key="1">
    <source>
        <dbReference type="EMBL" id="MFC7749982.1"/>
    </source>
</evidence>
<accession>A0ABW2V1E3</accession>
<keyword evidence="2" id="KW-1185">Reference proteome</keyword>
<sequence>MIPFRNTWPYEMMEGQLYVQECPYCGQGPVLLPLKAKELDDIRGMRKKRLIVFPCCHTPMQIVDADDDYLLSSKPVRKV</sequence>
<protein>
    <submittedName>
        <fullName evidence="1">Uncharacterized protein</fullName>
    </submittedName>
</protein>
<dbReference type="RefSeq" id="WP_138788267.1">
    <property type="nucleotide sequence ID" value="NZ_JBHTGQ010000018.1"/>
</dbReference>
<comment type="caution">
    <text evidence="1">The sequence shown here is derived from an EMBL/GenBank/DDBJ whole genome shotgun (WGS) entry which is preliminary data.</text>
</comment>
<evidence type="ECO:0000313" key="2">
    <source>
        <dbReference type="Proteomes" id="UP001596528"/>
    </source>
</evidence>